<dbReference type="InterPro" id="IPR002372">
    <property type="entry name" value="PQQ_rpt_dom"/>
</dbReference>
<dbReference type="PANTHER" id="PTHR34512:SF30">
    <property type="entry name" value="OUTER MEMBRANE PROTEIN ASSEMBLY FACTOR BAMB"/>
    <property type="match status" value="1"/>
</dbReference>
<dbReference type="Pfam" id="PF13360">
    <property type="entry name" value="PQQ_2"/>
    <property type="match status" value="1"/>
</dbReference>
<dbReference type="Gene3D" id="2.130.10.10">
    <property type="entry name" value="YVTN repeat-like/Quinoprotein amine dehydrogenase"/>
    <property type="match status" value="2"/>
</dbReference>
<organism evidence="2">
    <name type="scientific">candidate division CPR3 bacterium</name>
    <dbReference type="NCBI Taxonomy" id="2268181"/>
    <lineage>
        <taxon>Bacteria</taxon>
        <taxon>Bacteria division CPR3</taxon>
    </lineage>
</organism>
<dbReference type="SUPFAM" id="SSF50998">
    <property type="entry name" value="Quinoprotein alcohol dehydrogenase-like"/>
    <property type="match status" value="2"/>
</dbReference>
<sequence>MKRALVIFLVVVSFFITSCEFKCKERINSCGLIYLTEKKKPNRDSNKPQIFLAFERFNLDMTEKFNKFEKQKEDESKITLSDGKEIELEIPTFLGNEKRSLNGIGPVPKKLNIAWKVQLGCGHTNAKGGTWCGSGWTGQTAVVLEDGYPYLIQSGYDWHLRKIDGETGEVIWKYQFDDVIKSSPSIIINRKAKTDEEKVLIVSGSRAGYRGSSGGGPNPSLRGISYLTGREIWRFSMDRTDSYSRDCDSSALMIDGLIYIALENGYMVILDPNDLEEKFKGFKSPRVVKSQILYYPEDRAKHGGNLVTEASVARYKDSLFIASGSGHVWQLDQKTLEPIWDFYIGSDLDGTTVVSDDGFVYVAVEKQYIAGHGGVFKLNPETKSVEWFFPTGNRNFASWQGGVIGSVSLHQEKKLAAFTAIDGNLYIVHTDILDTEKVPGPDGKTYYSKPRVFWSKNVGGAIATPIFVGDHLISAGYGGVYLFSLDDDPQKIKQLDHKPGIGCESTPIVYKGKIFVGSRDGNFYCFKD</sequence>
<evidence type="ECO:0000313" key="2">
    <source>
        <dbReference type="EMBL" id="HGT71265.1"/>
    </source>
</evidence>
<dbReference type="EMBL" id="DSYQ01000015">
    <property type="protein sequence ID" value="HGT71265.1"/>
    <property type="molecule type" value="Genomic_DNA"/>
</dbReference>
<dbReference type="PANTHER" id="PTHR34512">
    <property type="entry name" value="CELL SURFACE PROTEIN"/>
    <property type="match status" value="1"/>
</dbReference>
<feature type="domain" description="Pyrrolo-quinoline quinone repeat" evidence="1">
    <location>
        <begin position="145"/>
        <end position="387"/>
    </location>
</feature>
<dbReference type="InterPro" id="IPR018391">
    <property type="entry name" value="PQQ_b-propeller_rpt"/>
</dbReference>
<accession>A0A7C4RAT8</accession>
<gene>
    <name evidence="2" type="ORF">ENT43_03335</name>
</gene>
<dbReference type="SMART" id="SM00564">
    <property type="entry name" value="PQQ"/>
    <property type="match status" value="3"/>
</dbReference>
<dbReference type="InterPro" id="IPR015943">
    <property type="entry name" value="WD40/YVTN_repeat-like_dom_sf"/>
</dbReference>
<evidence type="ECO:0000259" key="1">
    <source>
        <dbReference type="Pfam" id="PF13360"/>
    </source>
</evidence>
<dbReference type="AlphaFoldDB" id="A0A7C4RAT8"/>
<comment type="caution">
    <text evidence="2">The sequence shown here is derived from an EMBL/GenBank/DDBJ whole genome shotgun (WGS) entry which is preliminary data.</text>
</comment>
<dbReference type="PROSITE" id="PS51257">
    <property type="entry name" value="PROKAR_LIPOPROTEIN"/>
    <property type="match status" value="1"/>
</dbReference>
<dbReference type="InterPro" id="IPR011047">
    <property type="entry name" value="Quinoprotein_ADH-like_sf"/>
</dbReference>
<protein>
    <recommendedName>
        <fullName evidence="1">Pyrrolo-quinoline quinone repeat domain-containing protein</fullName>
    </recommendedName>
</protein>
<proteinExistence type="predicted"/>
<reference evidence="2" key="1">
    <citation type="journal article" date="2020" name="mSystems">
        <title>Genome- and Community-Level Interaction Insights into Carbon Utilization and Element Cycling Functions of Hydrothermarchaeota in Hydrothermal Sediment.</title>
        <authorList>
            <person name="Zhou Z."/>
            <person name="Liu Y."/>
            <person name="Xu W."/>
            <person name="Pan J."/>
            <person name="Luo Z.H."/>
            <person name="Li M."/>
        </authorList>
    </citation>
    <scope>NUCLEOTIDE SEQUENCE [LARGE SCALE GENOMIC DNA]</scope>
    <source>
        <strain evidence="2">SpSt-579</strain>
    </source>
</reference>
<name>A0A7C4RAT8_UNCC3</name>